<gene>
    <name evidence="5" type="ORF">T551_01041</name>
</gene>
<dbReference type="Pfam" id="PF14572">
    <property type="entry name" value="Pribosyl_synth"/>
    <property type="match status" value="1"/>
</dbReference>
<dbReference type="GO" id="GO:0000287">
    <property type="term" value="F:magnesium ion binding"/>
    <property type="evidence" value="ECO:0007669"/>
    <property type="project" value="InterPro"/>
</dbReference>
<dbReference type="GO" id="GO:0002189">
    <property type="term" value="C:ribose phosphate diphosphokinase complex"/>
    <property type="evidence" value="ECO:0007669"/>
    <property type="project" value="EnsemblFungi"/>
</dbReference>
<comment type="similarity">
    <text evidence="2">Belongs to the ribose-phosphate pyrophosphokinase family.</text>
</comment>
<proteinExistence type="inferred from homology"/>
<dbReference type="GO" id="GO:0097268">
    <property type="term" value="C:cytoophidium"/>
    <property type="evidence" value="ECO:0007669"/>
    <property type="project" value="EnsemblFungi"/>
</dbReference>
<dbReference type="OrthoDB" id="413572at2759"/>
<dbReference type="Gene3D" id="3.40.50.2020">
    <property type="match status" value="3"/>
</dbReference>
<dbReference type="PANTHER" id="PTHR10210">
    <property type="entry name" value="RIBOSE-PHOSPHATE DIPHOSPHOKINASE FAMILY MEMBER"/>
    <property type="match status" value="1"/>
</dbReference>
<evidence type="ECO:0000256" key="3">
    <source>
        <dbReference type="ARBA" id="ARBA00022727"/>
    </source>
</evidence>
<name>A0A0W4ZTX6_PNEJ7</name>
<dbReference type="InterPro" id="IPR029099">
    <property type="entry name" value="Pribosyltran_N"/>
</dbReference>
<comment type="caution">
    <text evidence="5">The sequence shown here is derived from an EMBL/GenBank/DDBJ whole genome shotgun (WGS) entry which is preliminary data.</text>
</comment>
<dbReference type="STRING" id="1408657.A0A0W4ZTX6"/>
<dbReference type="SUPFAM" id="SSF53271">
    <property type="entry name" value="PRTase-like"/>
    <property type="match status" value="2"/>
</dbReference>
<evidence type="ECO:0000313" key="6">
    <source>
        <dbReference type="Proteomes" id="UP000053447"/>
    </source>
</evidence>
<keyword evidence="6" id="KW-1185">Reference proteome</keyword>
<dbReference type="GO" id="GO:0005524">
    <property type="term" value="F:ATP binding"/>
    <property type="evidence" value="ECO:0007669"/>
    <property type="project" value="TreeGrafter"/>
</dbReference>
<dbReference type="VEuPathDB" id="FungiDB:T551_01041"/>
<dbReference type="Pfam" id="PF13793">
    <property type="entry name" value="Pribosyltran_N"/>
    <property type="match status" value="1"/>
</dbReference>
<sequence>MRRLHIFGGSTHDVLITGICEHLGLRPGPISLSTLSNSETHVTLGSSVRNSDVYIVQTVGNRANDALMELFSAVHASKGASSQRVTAVLPLFPYSRHAGAARALIPRLFASAGCDHIITMDLHDPQFLGWTLALDMGEIQFLHCIRLAVELCFLIQLTVAICSLLQSWLIAASVFISSLSHLSSACCLLSAALREHASEAYTVQMQPVLITCRYIQRHIPDYRNAVIVSPDAGGAKRATVIANTLEYWPPCSLTSRRSETWVYGSMDQTLKWCSSATWVARLPSLWTISSTPVCAAQDCPCLSSVAQTLVQAARVLRAHGATTVYAMVTHGILSGDAVERINTSKLHKLIVTNSLPQTDNAKCCPKLVVLDVSFVFAEVPPPCPTASLTAKAIRRVHHGESLSMLFDYSL</sequence>
<dbReference type="FunFam" id="3.40.50.2020:FF:000014">
    <property type="entry name" value="Ribose-phosphate pyrophosphokinase 1"/>
    <property type="match status" value="1"/>
</dbReference>
<evidence type="ECO:0000256" key="1">
    <source>
        <dbReference type="ARBA" id="ARBA00004996"/>
    </source>
</evidence>
<organism evidence="5 6">
    <name type="scientific">Pneumocystis jirovecii (strain RU7)</name>
    <name type="common">Human pneumocystis pneumonia agent</name>
    <dbReference type="NCBI Taxonomy" id="1408657"/>
    <lineage>
        <taxon>Eukaryota</taxon>
        <taxon>Fungi</taxon>
        <taxon>Dikarya</taxon>
        <taxon>Ascomycota</taxon>
        <taxon>Taphrinomycotina</taxon>
        <taxon>Pneumocystomycetes</taxon>
        <taxon>Pneumocystaceae</taxon>
        <taxon>Pneumocystis</taxon>
    </lineage>
</organism>
<dbReference type="EMBL" id="LFWA01000004">
    <property type="protein sequence ID" value="KTW31780.1"/>
    <property type="molecule type" value="Genomic_DNA"/>
</dbReference>
<comment type="pathway">
    <text evidence="1">Metabolic intermediate biosynthesis; 5-phospho-alpha-D-ribose 1-diphosphate biosynthesis; 5-phospho-alpha-D-ribose 1-diphosphate from D-ribose 5-phosphate (route I): step 1/1.</text>
</comment>
<dbReference type="GO" id="GO:0004749">
    <property type="term" value="F:ribose phosphate diphosphokinase activity"/>
    <property type="evidence" value="ECO:0007669"/>
    <property type="project" value="EnsemblFungi"/>
</dbReference>
<accession>A0A0W4ZTX6</accession>
<dbReference type="GeneID" id="28939559"/>
<dbReference type="GO" id="GO:0005737">
    <property type="term" value="C:cytoplasm"/>
    <property type="evidence" value="ECO:0007669"/>
    <property type="project" value="TreeGrafter"/>
</dbReference>
<feature type="domain" description="Ribose-phosphate pyrophosphokinase N-terminal" evidence="4">
    <location>
        <begin position="5"/>
        <end position="99"/>
    </location>
</feature>
<dbReference type="AlphaFoldDB" id="A0A0W4ZTX6"/>
<dbReference type="PANTHER" id="PTHR10210:SF36">
    <property type="entry name" value="RIBOSE-PHOSPHATE PYROPHOSPHOKINASE 5"/>
    <property type="match status" value="1"/>
</dbReference>
<dbReference type="GO" id="GO:0006015">
    <property type="term" value="P:5-phosphoribose 1-diphosphate biosynthetic process"/>
    <property type="evidence" value="ECO:0007669"/>
    <property type="project" value="EnsemblFungi"/>
</dbReference>
<dbReference type="CDD" id="cd06223">
    <property type="entry name" value="PRTases_typeI"/>
    <property type="match status" value="1"/>
</dbReference>
<dbReference type="RefSeq" id="XP_018230472.1">
    <property type="nucleotide sequence ID" value="XM_018373304.1"/>
</dbReference>
<reference evidence="6" key="1">
    <citation type="journal article" date="2016" name="Nat. Commun.">
        <title>Genome analysis of three Pneumocystis species reveals adaptation mechanisms to life exclusively in mammalian hosts.</title>
        <authorList>
            <person name="Ma L."/>
            <person name="Chen Z."/>
            <person name="Huang D.W."/>
            <person name="Kutty G."/>
            <person name="Ishihara M."/>
            <person name="Wang H."/>
            <person name="Abouelleil A."/>
            <person name="Bishop L."/>
            <person name="Davey E."/>
            <person name="Deng R."/>
            <person name="Deng X."/>
            <person name="Fan L."/>
            <person name="Fantoni G."/>
            <person name="Fitzgerald M."/>
            <person name="Gogineni E."/>
            <person name="Goldberg J.M."/>
            <person name="Handley G."/>
            <person name="Hu X."/>
            <person name="Huber C."/>
            <person name="Jiao X."/>
            <person name="Jones K."/>
            <person name="Levin J.Z."/>
            <person name="Liu Y."/>
            <person name="Macdonald P."/>
            <person name="Melnikov A."/>
            <person name="Raley C."/>
            <person name="Sassi M."/>
            <person name="Sherman B.T."/>
            <person name="Song X."/>
            <person name="Sykes S."/>
            <person name="Tran B."/>
            <person name="Walsh L."/>
            <person name="Xia Y."/>
            <person name="Yang J."/>
            <person name="Young S."/>
            <person name="Zeng Q."/>
            <person name="Zheng X."/>
            <person name="Stephens R."/>
            <person name="Nusbaum C."/>
            <person name="Birren B.W."/>
            <person name="Azadi P."/>
            <person name="Lempicki R.A."/>
            <person name="Cuomo C.A."/>
            <person name="Kovacs J.A."/>
        </authorList>
    </citation>
    <scope>NUCLEOTIDE SEQUENCE [LARGE SCALE GENOMIC DNA]</scope>
    <source>
        <strain evidence="6">RU7</strain>
    </source>
</reference>
<protein>
    <recommendedName>
        <fullName evidence="4">Ribose-phosphate pyrophosphokinase N-terminal domain-containing protein</fullName>
    </recommendedName>
</protein>
<evidence type="ECO:0000259" key="4">
    <source>
        <dbReference type="Pfam" id="PF13793"/>
    </source>
</evidence>
<evidence type="ECO:0000256" key="2">
    <source>
        <dbReference type="ARBA" id="ARBA00006478"/>
    </source>
</evidence>
<dbReference type="InterPro" id="IPR029057">
    <property type="entry name" value="PRTase-like"/>
</dbReference>
<dbReference type="InterPro" id="IPR005946">
    <property type="entry name" value="Rib-P_diPkinase"/>
</dbReference>
<dbReference type="InterPro" id="IPR000836">
    <property type="entry name" value="PRTase_dom"/>
</dbReference>
<evidence type="ECO:0000313" key="5">
    <source>
        <dbReference type="EMBL" id="KTW31780.1"/>
    </source>
</evidence>
<keyword evidence="3" id="KW-0545">Nucleotide biosynthesis</keyword>
<dbReference type="GO" id="GO:0006164">
    <property type="term" value="P:purine nucleotide biosynthetic process"/>
    <property type="evidence" value="ECO:0007669"/>
    <property type="project" value="TreeGrafter"/>
</dbReference>
<dbReference type="SMART" id="SM01400">
    <property type="entry name" value="Pribosyltran_N"/>
    <property type="match status" value="1"/>
</dbReference>
<dbReference type="Proteomes" id="UP000053447">
    <property type="component" value="Unassembled WGS sequence"/>
</dbReference>